<evidence type="ECO:0000256" key="1">
    <source>
        <dbReference type="SAM" id="MobiDB-lite"/>
    </source>
</evidence>
<name>A0A0K0D1M7_ANGCA</name>
<dbReference type="Proteomes" id="UP000035642">
    <property type="component" value="Unassembled WGS sequence"/>
</dbReference>
<reference evidence="2" key="1">
    <citation type="submission" date="2012-09" db="EMBL/GenBank/DDBJ databases">
        <authorList>
            <person name="Martin A.A."/>
        </authorList>
    </citation>
    <scope>NUCLEOTIDE SEQUENCE</scope>
</reference>
<proteinExistence type="predicted"/>
<dbReference type="WBParaSite" id="ACAC_0000397201-mRNA-1">
    <property type="protein sequence ID" value="ACAC_0000397201-mRNA-1"/>
    <property type="gene ID" value="ACAC_0000397201"/>
</dbReference>
<dbReference type="AlphaFoldDB" id="A0A0K0D1M7"/>
<protein>
    <submittedName>
        <fullName evidence="3">rRNA-processing protein efg1</fullName>
    </submittedName>
</protein>
<dbReference type="STRING" id="6313.A0A0K0D1M7"/>
<sequence>MAKSLRSKFKRKIRALARAKKAHKEAAWLQEAVSRRDVYEQEQNARETQAAGVKTGNDELEAMDSSSPDPVRTATINVNTMKRHDGTYPPWISGT</sequence>
<keyword evidence="2" id="KW-1185">Reference proteome</keyword>
<organism evidence="2 3">
    <name type="scientific">Angiostrongylus cantonensis</name>
    <name type="common">Rat lungworm</name>
    <dbReference type="NCBI Taxonomy" id="6313"/>
    <lineage>
        <taxon>Eukaryota</taxon>
        <taxon>Metazoa</taxon>
        <taxon>Ecdysozoa</taxon>
        <taxon>Nematoda</taxon>
        <taxon>Chromadorea</taxon>
        <taxon>Rhabditida</taxon>
        <taxon>Rhabditina</taxon>
        <taxon>Rhabditomorpha</taxon>
        <taxon>Strongyloidea</taxon>
        <taxon>Metastrongylidae</taxon>
        <taxon>Angiostrongylus</taxon>
    </lineage>
</organism>
<evidence type="ECO:0000313" key="2">
    <source>
        <dbReference type="Proteomes" id="UP000035642"/>
    </source>
</evidence>
<feature type="region of interest" description="Disordered" evidence="1">
    <location>
        <begin position="40"/>
        <end position="95"/>
    </location>
</feature>
<accession>A0A0K0D1M7</accession>
<feature type="compositionally biased region" description="Polar residues" evidence="1">
    <location>
        <begin position="64"/>
        <end position="80"/>
    </location>
</feature>
<evidence type="ECO:0000313" key="3">
    <source>
        <dbReference type="WBParaSite" id="ACAC_0000397201-mRNA-1"/>
    </source>
</evidence>
<reference evidence="3" key="2">
    <citation type="submission" date="2017-02" db="UniProtKB">
        <authorList>
            <consortium name="WormBaseParasite"/>
        </authorList>
    </citation>
    <scope>IDENTIFICATION</scope>
</reference>